<evidence type="ECO:0000313" key="1">
    <source>
        <dbReference type="EMBL" id="KKN59031.1"/>
    </source>
</evidence>
<dbReference type="EMBL" id="LAZR01000741">
    <property type="protein sequence ID" value="KKN59031.1"/>
    <property type="molecule type" value="Genomic_DNA"/>
</dbReference>
<accession>A0A0F9UCQ3</accession>
<dbReference type="AlphaFoldDB" id="A0A0F9UCQ3"/>
<sequence length="63" mass="7604">MKDLGNRSFEGKLEVKYVRLSLIRKFRVGKTNFSSVIREMRELGLLEYEDCKTIIIKWKPRKR</sequence>
<comment type="caution">
    <text evidence="1">The sequence shown here is derived from an EMBL/GenBank/DDBJ whole genome shotgun (WGS) entry which is preliminary data.</text>
</comment>
<proteinExistence type="predicted"/>
<name>A0A0F9UCQ3_9ZZZZ</name>
<reference evidence="1" key="1">
    <citation type="journal article" date="2015" name="Nature">
        <title>Complex archaea that bridge the gap between prokaryotes and eukaryotes.</title>
        <authorList>
            <person name="Spang A."/>
            <person name="Saw J.H."/>
            <person name="Jorgensen S.L."/>
            <person name="Zaremba-Niedzwiedzka K."/>
            <person name="Martijn J."/>
            <person name="Lind A.E."/>
            <person name="van Eijk R."/>
            <person name="Schleper C."/>
            <person name="Guy L."/>
            <person name="Ettema T.J."/>
        </authorList>
    </citation>
    <scope>NUCLEOTIDE SEQUENCE</scope>
</reference>
<gene>
    <name evidence="1" type="ORF">LCGC14_0545860</name>
</gene>
<organism evidence="1">
    <name type="scientific">marine sediment metagenome</name>
    <dbReference type="NCBI Taxonomy" id="412755"/>
    <lineage>
        <taxon>unclassified sequences</taxon>
        <taxon>metagenomes</taxon>
        <taxon>ecological metagenomes</taxon>
    </lineage>
</organism>
<protein>
    <submittedName>
        <fullName evidence="1">Uncharacterized protein</fullName>
    </submittedName>
</protein>